<comment type="caution">
    <text evidence="2">The sequence shown here is derived from an EMBL/GenBank/DDBJ whole genome shotgun (WGS) entry which is preliminary data.</text>
</comment>
<evidence type="ECO:0000313" key="2">
    <source>
        <dbReference type="EMBL" id="OQN98159.1"/>
    </source>
</evidence>
<dbReference type="InterPro" id="IPR038765">
    <property type="entry name" value="Papain-like_cys_pep_sf"/>
</dbReference>
<gene>
    <name evidence="2" type="ORF">B0A48_15991</name>
</gene>
<reference evidence="3" key="1">
    <citation type="submission" date="2017-03" db="EMBL/GenBank/DDBJ databases">
        <title>Genomes of endolithic fungi from Antarctica.</title>
        <authorList>
            <person name="Coleine C."/>
            <person name="Masonjones S."/>
            <person name="Stajich J.E."/>
        </authorList>
    </citation>
    <scope>NUCLEOTIDE SEQUENCE [LARGE SCALE GENOMIC DNA]</scope>
    <source>
        <strain evidence="3">CCFEE 5527</strain>
    </source>
</reference>
<dbReference type="Gene3D" id="3.90.70.10">
    <property type="entry name" value="Cysteine proteinases"/>
    <property type="match status" value="1"/>
</dbReference>
<dbReference type="InterPro" id="IPR001394">
    <property type="entry name" value="Peptidase_C19_UCH"/>
</dbReference>
<protein>
    <recommendedName>
        <fullName evidence="1">USP domain-containing protein</fullName>
    </recommendedName>
</protein>
<accession>A0A1V8SGF7</accession>
<dbReference type="InterPro" id="IPR028889">
    <property type="entry name" value="USP"/>
</dbReference>
<dbReference type="SUPFAM" id="SSF54001">
    <property type="entry name" value="Cysteine proteinases"/>
    <property type="match status" value="1"/>
</dbReference>
<dbReference type="Proteomes" id="UP000192596">
    <property type="component" value="Unassembled WGS sequence"/>
</dbReference>
<dbReference type="STRING" id="1507870.A0A1V8SGF7"/>
<dbReference type="PROSITE" id="PS50235">
    <property type="entry name" value="USP_3"/>
    <property type="match status" value="1"/>
</dbReference>
<sequence>MLGRLSPSNQDGAITRTETAAFFRAVQELNWADFLPNTQADSSIVFDALLTALVQVADTSSSLPRVATVPEEHDKHRNIIYPLLAAPVLQGLAIDVAQDWDSGIKSPIYDLFAVQVAAEKPCHTCPATGRQIEQDLSIRLESINGHTPGVLHDMLARWCRPELGLSNPVLCATNNQAPGHIGCIYRQKKIVRAPQLLCLNFQRGNRMLGVSQFVNSVGIPEFLDIADFSDRVILPSQKKIADAENDRMDVDGQSLKPTDSIYLLRSVNMFYHMGDGGHYVNYDTINEHWTLLDDGGGPTAVRKHPQIGLD</sequence>
<dbReference type="GO" id="GO:0004843">
    <property type="term" value="F:cysteine-type deubiquitinase activity"/>
    <property type="evidence" value="ECO:0007669"/>
    <property type="project" value="InterPro"/>
</dbReference>
<keyword evidence="3" id="KW-1185">Reference proteome</keyword>
<dbReference type="EMBL" id="NAJO01000048">
    <property type="protein sequence ID" value="OQN98159.1"/>
    <property type="molecule type" value="Genomic_DNA"/>
</dbReference>
<dbReference type="Pfam" id="PF00443">
    <property type="entry name" value="UCH"/>
    <property type="match status" value="1"/>
</dbReference>
<evidence type="ECO:0000313" key="3">
    <source>
        <dbReference type="Proteomes" id="UP000192596"/>
    </source>
</evidence>
<organism evidence="2 3">
    <name type="scientific">Cryoendolithus antarcticus</name>
    <dbReference type="NCBI Taxonomy" id="1507870"/>
    <lineage>
        <taxon>Eukaryota</taxon>
        <taxon>Fungi</taxon>
        <taxon>Dikarya</taxon>
        <taxon>Ascomycota</taxon>
        <taxon>Pezizomycotina</taxon>
        <taxon>Dothideomycetes</taxon>
        <taxon>Dothideomycetidae</taxon>
        <taxon>Cladosporiales</taxon>
        <taxon>Cladosporiaceae</taxon>
        <taxon>Cryoendolithus</taxon>
    </lineage>
</organism>
<name>A0A1V8SGF7_9PEZI</name>
<evidence type="ECO:0000259" key="1">
    <source>
        <dbReference type="PROSITE" id="PS50235"/>
    </source>
</evidence>
<feature type="domain" description="USP" evidence="1">
    <location>
        <begin position="1"/>
        <end position="310"/>
    </location>
</feature>
<dbReference type="AlphaFoldDB" id="A0A1V8SGF7"/>
<dbReference type="GO" id="GO:0016579">
    <property type="term" value="P:protein deubiquitination"/>
    <property type="evidence" value="ECO:0007669"/>
    <property type="project" value="InterPro"/>
</dbReference>
<proteinExistence type="predicted"/>
<dbReference type="InParanoid" id="A0A1V8SGF7"/>